<keyword evidence="5 10" id="KW-0472">Membrane</keyword>
<keyword evidence="13" id="KW-1185">Reference proteome</keyword>
<feature type="signal peptide" evidence="11">
    <location>
        <begin position="1"/>
        <end position="16"/>
    </location>
</feature>
<dbReference type="InterPro" id="IPR036179">
    <property type="entry name" value="Ig-like_dom_sf"/>
</dbReference>
<feature type="transmembrane region" description="Helical" evidence="10">
    <location>
        <begin position="217"/>
        <end position="239"/>
    </location>
</feature>
<dbReference type="SUPFAM" id="SSF48726">
    <property type="entry name" value="Immunoglobulin"/>
    <property type="match status" value="1"/>
</dbReference>
<dbReference type="SMART" id="SM00406">
    <property type="entry name" value="IGv"/>
    <property type="match status" value="1"/>
</dbReference>
<dbReference type="CTD" id="84868"/>
<evidence type="ECO:0000256" key="3">
    <source>
        <dbReference type="ARBA" id="ARBA00022729"/>
    </source>
</evidence>
<dbReference type="PROSITE" id="PS50835">
    <property type="entry name" value="IG_LIKE"/>
    <property type="match status" value="1"/>
</dbReference>
<dbReference type="PANTHER" id="PTHR46608:SF3">
    <property type="entry name" value="T-CELL IMMUNOGLOBULIN AND MUCIN DOMAIN-CONTAINING PROTEIN 4"/>
    <property type="match status" value="1"/>
</dbReference>
<dbReference type="InterPro" id="IPR013783">
    <property type="entry name" value="Ig-like_fold"/>
</dbReference>
<dbReference type="InterPro" id="IPR003599">
    <property type="entry name" value="Ig_sub"/>
</dbReference>
<evidence type="ECO:0000256" key="4">
    <source>
        <dbReference type="ARBA" id="ARBA00022989"/>
    </source>
</evidence>
<keyword evidence="2 10" id="KW-0812">Transmembrane</keyword>
<dbReference type="SMART" id="SM00409">
    <property type="entry name" value="IG"/>
    <property type="match status" value="1"/>
</dbReference>
<dbReference type="InterPro" id="IPR007110">
    <property type="entry name" value="Ig-like_dom"/>
</dbReference>
<dbReference type="Proteomes" id="UP000515156">
    <property type="component" value="Chromosome 8"/>
</dbReference>
<keyword evidence="3 11" id="KW-0732">Signal</keyword>
<evidence type="ECO:0000256" key="8">
    <source>
        <dbReference type="ARBA" id="ARBA00023319"/>
    </source>
</evidence>
<dbReference type="PANTHER" id="PTHR46608">
    <property type="entry name" value="T-CELL IMMUNOGLOBULIN AND MUCIN DOMAIN-CONTAINING PROTEIN 4"/>
    <property type="match status" value="1"/>
</dbReference>
<evidence type="ECO:0000256" key="7">
    <source>
        <dbReference type="ARBA" id="ARBA00023180"/>
    </source>
</evidence>
<dbReference type="KEGG" id="muo:115476029"/>
<evidence type="ECO:0000256" key="10">
    <source>
        <dbReference type="SAM" id="Phobius"/>
    </source>
</evidence>
<protein>
    <submittedName>
        <fullName evidence="14">Hepatitis A virus cellular receptor 2</fullName>
    </submittedName>
</protein>
<dbReference type="InParanoid" id="A0A6P7YX52"/>
<evidence type="ECO:0000256" key="9">
    <source>
        <dbReference type="ARBA" id="ARBA00038203"/>
    </source>
</evidence>
<dbReference type="GO" id="GO:0016020">
    <property type="term" value="C:membrane"/>
    <property type="evidence" value="ECO:0007669"/>
    <property type="project" value="UniProtKB-SubCell"/>
</dbReference>
<dbReference type="GO" id="GO:0001786">
    <property type="term" value="F:phosphatidylserine binding"/>
    <property type="evidence" value="ECO:0007669"/>
    <property type="project" value="TreeGrafter"/>
</dbReference>
<comment type="subcellular location">
    <subcellularLocation>
        <location evidence="1">Membrane</location>
        <topology evidence="1">Single-pass type I membrane protein</topology>
    </subcellularLocation>
</comment>
<keyword evidence="7" id="KW-0325">Glycoprotein</keyword>
<comment type="similarity">
    <text evidence="9">Belongs to the immunoglobulin superfamily. TIM family.</text>
</comment>
<proteinExistence type="inferred from homology"/>
<feature type="domain" description="Ig-like" evidence="12">
    <location>
        <begin position="35"/>
        <end position="131"/>
    </location>
</feature>
<keyword evidence="6" id="KW-1015">Disulfide bond</keyword>
<evidence type="ECO:0000256" key="1">
    <source>
        <dbReference type="ARBA" id="ARBA00004479"/>
    </source>
</evidence>
<gene>
    <name evidence="14" type="primary">HAVCR2</name>
</gene>
<keyword evidence="8" id="KW-0393">Immunoglobulin domain</keyword>
<evidence type="ECO:0000256" key="11">
    <source>
        <dbReference type="SAM" id="SignalP"/>
    </source>
</evidence>
<dbReference type="GO" id="GO:0060097">
    <property type="term" value="P:cytoskeletal rearrangement involved in phagocytosis, engulfment"/>
    <property type="evidence" value="ECO:0007669"/>
    <property type="project" value="TreeGrafter"/>
</dbReference>
<evidence type="ECO:0000256" key="6">
    <source>
        <dbReference type="ARBA" id="ARBA00023157"/>
    </source>
</evidence>
<dbReference type="AlphaFoldDB" id="A0A6P7YX52"/>
<dbReference type="GO" id="GO:0043277">
    <property type="term" value="P:apoptotic cell clearance"/>
    <property type="evidence" value="ECO:0007669"/>
    <property type="project" value="TreeGrafter"/>
</dbReference>
<dbReference type="FunFam" id="2.60.40.10:FF:000774">
    <property type="entry name" value="Hepatitis A virus cellular receptor 1"/>
    <property type="match status" value="1"/>
</dbReference>
<sequence length="281" mass="30567">MCHSLLLSLHPIFTQAETMSKSCFVQLCATVLLLPGSSVFGLKMRGVVGQSVTLPCNYSTGKYGVIAMCWGRGICPTSQCTDMILSTDGLKIKKSKSSRYQLYGNLSEGNVSLTIENVTEADSGVYCCRVEITGIFNDLKEHFDLTIEKALNKISTLAPGNQMSEHYTGGGDFSLTSAPVSSWKISVSGQESHNTHVTSKSSDTLVSSSAVPQTTSLAVSICIPLAGFVVLLLLIVLFFRRCYKKRVKTQGKSSFLFSSRRESGDISALQVRNQIEDNIYI</sequence>
<name>A0A6P7YX52_9AMPH</name>
<evidence type="ECO:0000313" key="14">
    <source>
        <dbReference type="RefSeq" id="XP_030067999.1"/>
    </source>
</evidence>
<evidence type="ECO:0000256" key="5">
    <source>
        <dbReference type="ARBA" id="ARBA00023136"/>
    </source>
</evidence>
<feature type="chain" id="PRO_5027961614" evidence="11">
    <location>
        <begin position="17"/>
        <end position="281"/>
    </location>
</feature>
<evidence type="ECO:0000256" key="2">
    <source>
        <dbReference type="ARBA" id="ARBA00022692"/>
    </source>
</evidence>
<dbReference type="Pfam" id="PF07686">
    <property type="entry name" value="V-set"/>
    <property type="match status" value="1"/>
</dbReference>
<evidence type="ECO:0000259" key="12">
    <source>
        <dbReference type="PROSITE" id="PS50835"/>
    </source>
</evidence>
<accession>A0A6P7YX52</accession>
<dbReference type="InterPro" id="IPR013106">
    <property type="entry name" value="Ig_V-set"/>
</dbReference>
<dbReference type="Gene3D" id="2.60.40.10">
    <property type="entry name" value="Immunoglobulins"/>
    <property type="match status" value="1"/>
</dbReference>
<dbReference type="RefSeq" id="XP_030067999.1">
    <property type="nucleotide sequence ID" value="XM_030212139.1"/>
</dbReference>
<reference evidence="14" key="1">
    <citation type="submission" date="2025-08" db="UniProtKB">
        <authorList>
            <consortium name="RefSeq"/>
        </authorList>
    </citation>
    <scope>IDENTIFICATION</scope>
</reference>
<evidence type="ECO:0000313" key="13">
    <source>
        <dbReference type="Proteomes" id="UP000515156"/>
    </source>
</evidence>
<keyword evidence="14" id="KW-0675">Receptor</keyword>
<dbReference type="OrthoDB" id="434099at2759"/>
<dbReference type="GeneID" id="115476029"/>
<keyword evidence="4 10" id="KW-1133">Transmembrane helix</keyword>
<dbReference type="FunCoup" id="A0A6P7YX52">
    <property type="interactions" value="142"/>
</dbReference>
<organism evidence="13 14">
    <name type="scientific">Microcaecilia unicolor</name>
    <dbReference type="NCBI Taxonomy" id="1415580"/>
    <lineage>
        <taxon>Eukaryota</taxon>
        <taxon>Metazoa</taxon>
        <taxon>Chordata</taxon>
        <taxon>Craniata</taxon>
        <taxon>Vertebrata</taxon>
        <taxon>Euteleostomi</taxon>
        <taxon>Amphibia</taxon>
        <taxon>Gymnophiona</taxon>
        <taxon>Siphonopidae</taxon>
        <taxon>Microcaecilia</taxon>
    </lineage>
</organism>